<dbReference type="Proteomes" id="UP000235145">
    <property type="component" value="Unassembled WGS sequence"/>
</dbReference>
<protein>
    <submittedName>
        <fullName evidence="1">Uncharacterized protein</fullName>
    </submittedName>
</protein>
<accession>A0A9R1WSY8</accession>
<organism evidence="1 2">
    <name type="scientific">Lactuca sativa</name>
    <name type="common">Garden lettuce</name>
    <dbReference type="NCBI Taxonomy" id="4236"/>
    <lineage>
        <taxon>Eukaryota</taxon>
        <taxon>Viridiplantae</taxon>
        <taxon>Streptophyta</taxon>
        <taxon>Embryophyta</taxon>
        <taxon>Tracheophyta</taxon>
        <taxon>Spermatophyta</taxon>
        <taxon>Magnoliopsida</taxon>
        <taxon>eudicotyledons</taxon>
        <taxon>Gunneridae</taxon>
        <taxon>Pentapetalae</taxon>
        <taxon>asterids</taxon>
        <taxon>campanulids</taxon>
        <taxon>Asterales</taxon>
        <taxon>Asteraceae</taxon>
        <taxon>Cichorioideae</taxon>
        <taxon>Cichorieae</taxon>
        <taxon>Lactucinae</taxon>
        <taxon>Lactuca</taxon>
    </lineage>
</organism>
<evidence type="ECO:0000313" key="1">
    <source>
        <dbReference type="EMBL" id="KAJ0186876.1"/>
    </source>
</evidence>
<proteinExistence type="predicted"/>
<reference evidence="1 2" key="1">
    <citation type="journal article" date="2017" name="Nat. Commun.">
        <title>Genome assembly with in vitro proximity ligation data and whole-genome triplication in lettuce.</title>
        <authorList>
            <person name="Reyes-Chin-Wo S."/>
            <person name="Wang Z."/>
            <person name="Yang X."/>
            <person name="Kozik A."/>
            <person name="Arikit S."/>
            <person name="Song C."/>
            <person name="Xia L."/>
            <person name="Froenicke L."/>
            <person name="Lavelle D.O."/>
            <person name="Truco M.J."/>
            <person name="Xia R."/>
            <person name="Zhu S."/>
            <person name="Xu C."/>
            <person name="Xu H."/>
            <person name="Xu X."/>
            <person name="Cox K."/>
            <person name="Korf I."/>
            <person name="Meyers B.C."/>
            <person name="Michelmore R.W."/>
        </authorList>
    </citation>
    <scope>NUCLEOTIDE SEQUENCE [LARGE SCALE GENOMIC DNA]</scope>
    <source>
        <strain evidence="2">cv. Salinas</strain>
        <tissue evidence="1">Seedlings</tissue>
    </source>
</reference>
<dbReference type="EMBL" id="NBSK02000009">
    <property type="protein sequence ID" value="KAJ0186876.1"/>
    <property type="molecule type" value="Genomic_DNA"/>
</dbReference>
<comment type="caution">
    <text evidence="1">The sequence shown here is derived from an EMBL/GenBank/DDBJ whole genome shotgun (WGS) entry which is preliminary data.</text>
</comment>
<sequence>MYDWKSFILNNPFLVANDNDAVRACLIYVMCQRFWGKEANDRFHGVVPCGSSPLMIFRRLGRKSITIYHYPSLDDFSNTRLLFRRLAISTSKREIQIGLETINVCETHGYELGSEPELESRIWSWSISEKKLKVKRHDGKKPKVKSLKILHEMKYLRCCGFGLDVTILLLDTDGDLDDEMELLIIPMEDE</sequence>
<dbReference type="AlphaFoldDB" id="A0A9R1WSY8"/>
<keyword evidence="2" id="KW-1185">Reference proteome</keyword>
<evidence type="ECO:0000313" key="2">
    <source>
        <dbReference type="Proteomes" id="UP000235145"/>
    </source>
</evidence>
<name>A0A9R1WSY8_LACSA</name>
<gene>
    <name evidence="1" type="ORF">LSAT_V11C900457300</name>
</gene>